<dbReference type="CDD" id="cd06261">
    <property type="entry name" value="TM_PBP2"/>
    <property type="match status" value="1"/>
</dbReference>
<accession>W0I675</accession>
<feature type="transmembrane region" description="Helical" evidence="7">
    <location>
        <begin position="27"/>
        <end position="49"/>
    </location>
</feature>
<dbReference type="SUPFAM" id="SSF161098">
    <property type="entry name" value="MetI-like"/>
    <property type="match status" value="1"/>
</dbReference>
<dbReference type="InterPro" id="IPR051393">
    <property type="entry name" value="ABC_transporter_permease"/>
</dbReference>
<evidence type="ECO:0000256" key="2">
    <source>
        <dbReference type="ARBA" id="ARBA00022448"/>
    </source>
</evidence>
<dbReference type="GO" id="GO:0055085">
    <property type="term" value="P:transmembrane transport"/>
    <property type="evidence" value="ECO:0007669"/>
    <property type="project" value="InterPro"/>
</dbReference>
<evidence type="ECO:0000259" key="8">
    <source>
        <dbReference type="PROSITE" id="PS50928"/>
    </source>
</evidence>
<feature type="transmembrane region" description="Helical" evidence="7">
    <location>
        <begin position="61"/>
        <end position="81"/>
    </location>
</feature>
<dbReference type="Proteomes" id="UP000019027">
    <property type="component" value="Chromosome"/>
</dbReference>
<sequence length="247" mass="27968">MPEFIGLKNYYNMFTDPEFWIALKNTFYYGVATTLISVTLALIFAFLIHMQIVRFSSFFKTSLITPYIISSVAIMILWAYIFDPTYGLVNAILEKIISNPPQWYADPKWAMPTIILYGVWSSVGYYTVLFLAGLAGIPQTFFEAAMVDGADTKTIFRRIMLPLMRPVILLVLILATIGTIQVFTPIYVITEGGPMRATTTIVYYLYEQGFQLFNMGYASAVAVFMSAMLFALAIIQKKAVGEKGYYY</sequence>
<dbReference type="InterPro" id="IPR035906">
    <property type="entry name" value="MetI-like_sf"/>
</dbReference>
<dbReference type="KEGG" id="ths:TES1_0531"/>
<feature type="transmembrane region" description="Helical" evidence="7">
    <location>
        <begin position="114"/>
        <end position="137"/>
    </location>
</feature>
<dbReference type="AlphaFoldDB" id="W0I675"/>
<dbReference type="PROSITE" id="PS50928">
    <property type="entry name" value="ABC_TM1"/>
    <property type="match status" value="1"/>
</dbReference>
<keyword evidence="6 7" id="KW-0472">Membrane</keyword>
<keyword evidence="2 7" id="KW-0813">Transport</keyword>
<evidence type="ECO:0000256" key="7">
    <source>
        <dbReference type="RuleBase" id="RU363032"/>
    </source>
</evidence>
<dbReference type="PANTHER" id="PTHR30193">
    <property type="entry name" value="ABC TRANSPORTER PERMEASE PROTEIN"/>
    <property type="match status" value="1"/>
</dbReference>
<evidence type="ECO:0000256" key="1">
    <source>
        <dbReference type="ARBA" id="ARBA00004651"/>
    </source>
</evidence>
<keyword evidence="3" id="KW-1003">Cell membrane</keyword>
<protein>
    <submittedName>
        <fullName evidence="9">Multiple sugar-binding transport inner membrane protein</fullName>
    </submittedName>
</protein>
<dbReference type="EMBL" id="CP006965">
    <property type="protein sequence ID" value="AHF79925.1"/>
    <property type="molecule type" value="Genomic_DNA"/>
</dbReference>
<dbReference type="GO" id="GO:0005886">
    <property type="term" value="C:plasma membrane"/>
    <property type="evidence" value="ECO:0007669"/>
    <property type="project" value="UniProtKB-SubCell"/>
</dbReference>
<organism evidence="9 10">
    <name type="scientific">Thermococcus paralvinellae</name>
    <dbReference type="NCBI Taxonomy" id="582419"/>
    <lineage>
        <taxon>Archaea</taxon>
        <taxon>Methanobacteriati</taxon>
        <taxon>Methanobacteriota</taxon>
        <taxon>Thermococci</taxon>
        <taxon>Thermococcales</taxon>
        <taxon>Thermococcaceae</taxon>
        <taxon>Thermococcus</taxon>
    </lineage>
</organism>
<keyword evidence="5 7" id="KW-1133">Transmembrane helix</keyword>
<dbReference type="HOGENOM" id="CLU_016047_0_0_2"/>
<evidence type="ECO:0000256" key="5">
    <source>
        <dbReference type="ARBA" id="ARBA00022989"/>
    </source>
</evidence>
<dbReference type="PANTHER" id="PTHR30193:SF37">
    <property type="entry name" value="INNER MEMBRANE ABC TRANSPORTER PERMEASE PROTEIN YCJO"/>
    <property type="match status" value="1"/>
</dbReference>
<feature type="transmembrane region" description="Helical" evidence="7">
    <location>
        <begin position="210"/>
        <end position="235"/>
    </location>
</feature>
<dbReference type="GeneID" id="24906137"/>
<evidence type="ECO:0000256" key="3">
    <source>
        <dbReference type="ARBA" id="ARBA00022475"/>
    </source>
</evidence>
<proteinExistence type="inferred from homology"/>
<reference evidence="9 10" key="1">
    <citation type="journal article" date="2014" name="Int. J. Syst. Evol. Microbiol.">
        <title>Thermococcus paralvinellae sp. nov. and Thermococcus cleftensis sp. nov. of hyperthermophilic heterotrophs from deep-sea hydrothermal vents.</title>
        <authorList>
            <person name="Hensley S.A."/>
            <person name="Jung J.H."/>
            <person name="Park C.S."/>
            <person name="Holden J.F."/>
        </authorList>
    </citation>
    <scope>NUCLEOTIDE SEQUENCE [LARGE SCALE GENOMIC DNA]</scope>
    <source>
        <strain evidence="9 10">ES1</strain>
    </source>
</reference>
<dbReference type="Gene3D" id="1.10.3720.10">
    <property type="entry name" value="MetI-like"/>
    <property type="match status" value="1"/>
</dbReference>
<dbReference type="RefSeq" id="WP_042679983.1">
    <property type="nucleotide sequence ID" value="NZ_CP006965.1"/>
</dbReference>
<comment type="subcellular location">
    <subcellularLocation>
        <location evidence="1 7">Cell membrane</location>
        <topology evidence="1 7">Multi-pass membrane protein</topology>
    </subcellularLocation>
</comment>
<evidence type="ECO:0000313" key="9">
    <source>
        <dbReference type="EMBL" id="AHF79925.1"/>
    </source>
</evidence>
<evidence type="ECO:0000313" key="10">
    <source>
        <dbReference type="Proteomes" id="UP000019027"/>
    </source>
</evidence>
<feature type="transmembrane region" description="Helical" evidence="7">
    <location>
        <begin position="167"/>
        <end position="190"/>
    </location>
</feature>
<gene>
    <name evidence="9" type="ORF">TES1_0531</name>
</gene>
<feature type="domain" description="ABC transmembrane type-1" evidence="8">
    <location>
        <begin position="23"/>
        <end position="236"/>
    </location>
</feature>
<keyword evidence="4 7" id="KW-0812">Transmembrane</keyword>
<comment type="similarity">
    <text evidence="7">Belongs to the binding-protein-dependent transport system permease family.</text>
</comment>
<evidence type="ECO:0000256" key="6">
    <source>
        <dbReference type="ARBA" id="ARBA00023136"/>
    </source>
</evidence>
<keyword evidence="10" id="KW-1185">Reference proteome</keyword>
<evidence type="ECO:0000256" key="4">
    <source>
        <dbReference type="ARBA" id="ARBA00022692"/>
    </source>
</evidence>
<dbReference type="STRING" id="582419.TES1_0531"/>
<dbReference type="Pfam" id="PF00528">
    <property type="entry name" value="BPD_transp_1"/>
    <property type="match status" value="1"/>
</dbReference>
<name>W0I675_9EURY</name>
<dbReference type="InterPro" id="IPR000515">
    <property type="entry name" value="MetI-like"/>
</dbReference>